<feature type="domain" description="Transposase Helix-turn-helix" evidence="1">
    <location>
        <begin position="52"/>
        <end position="88"/>
    </location>
</feature>
<accession>A0A5A5RSH8</accession>
<protein>
    <recommendedName>
        <fullName evidence="1">Transposase Helix-turn-helix domain-containing protein</fullName>
    </recommendedName>
</protein>
<evidence type="ECO:0000259" key="1">
    <source>
        <dbReference type="Pfam" id="PF13613"/>
    </source>
</evidence>
<dbReference type="EMBL" id="BHVQ01000013">
    <property type="protein sequence ID" value="GCA79504.1"/>
    <property type="molecule type" value="Genomic_DNA"/>
</dbReference>
<name>A0A5A5RSH8_MICAE</name>
<evidence type="ECO:0000313" key="3">
    <source>
        <dbReference type="Proteomes" id="UP000324689"/>
    </source>
</evidence>
<dbReference type="RefSeq" id="WP_253852318.1">
    <property type="nucleotide sequence ID" value="NZ_BHVQ01000013.1"/>
</dbReference>
<dbReference type="AlphaFoldDB" id="A0A5A5RSH8"/>
<organism evidence="2 3">
    <name type="scientific">Microcystis aeruginosa NIES-2521</name>
    <dbReference type="NCBI Taxonomy" id="2303983"/>
    <lineage>
        <taxon>Bacteria</taxon>
        <taxon>Bacillati</taxon>
        <taxon>Cyanobacteriota</taxon>
        <taxon>Cyanophyceae</taxon>
        <taxon>Oscillatoriophycideae</taxon>
        <taxon>Chroococcales</taxon>
        <taxon>Microcystaceae</taxon>
        <taxon>Microcystis</taxon>
    </lineage>
</organism>
<reference evidence="2 3" key="1">
    <citation type="submission" date="2018-09" db="EMBL/GenBank/DDBJ databases">
        <title>Evolutionary history of phycoerythrin pigmentation in the water bloom-forming cyanobacterium Microcystis aeruginosa.</title>
        <authorList>
            <person name="Tanabe Y."/>
            <person name="Tanabe Y."/>
            <person name="Yamaguchi H."/>
        </authorList>
    </citation>
    <scope>NUCLEOTIDE SEQUENCE [LARGE SCALE GENOMIC DNA]</scope>
    <source>
        <strain evidence="2 3">NIES-2521</strain>
    </source>
</reference>
<gene>
    <name evidence="2" type="ORF">MiTs_01495</name>
</gene>
<proteinExistence type="predicted"/>
<dbReference type="Pfam" id="PF13613">
    <property type="entry name" value="HTH_Tnp_4"/>
    <property type="match status" value="1"/>
</dbReference>
<comment type="caution">
    <text evidence="2">The sequence shown here is derived from an EMBL/GenBank/DDBJ whole genome shotgun (WGS) entry which is preliminary data.</text>
</comment>
<sequence length="90" mass="11135">MTYEQVKTLKSTEFKRLWVVHPETFKDMVTVLAAEKVWQKKTSQTEQIEYRKLLMTLEYWREYRSYFHLGNSYGVNESTAYRILRKWRIF</sequence>
<evidence type="ECO:0000313" key="2">
    <source>
        <dbReference type="EMBL" id="GCA79504.1"/>
    </source>
</evidence>
<dbReference type="Proteomes" id="UP000324689">
    <property type="component" value="Unassembled WGS sequence"/>
</dbReference>
<dbReference type="InterPro" id="IPR027805">
    <property type="entry name" value="Transposase_HTH_dom"/>
</dbReference>